<dbReference type="Proteomes" id="UP000821845">
    <property type="component" value="Chromosome 6"/>
</dbReference>
<gene>
    <name evidence="1" type="ORF">HPB50_014247</name>
</gene>
<comment type="caution">
    <text evidence="1">The sequence shown here is derived from an EMBL/GenBank/DDBJ whole genome shotgun (WGS) entry which is preliminary data.</text>
</comment>
<evidence type="ECO:0000313" key="1">
    <source>
        <dbReference type="EMBL" id="KAH6928320.1"/>
    </source>
</evidence>
<name>A0ACB7S133_HYAAI</name>
<accession>A0ACB7S133</accession>
<evidence type="ECO:0000313" key="2">
    <source>
        <dbReference type="Proteomes" id="UP000821845"/>
    </source>
</evidence>
<reference evidence="1" key="1">
    <citation type="submission" date="2020-05" db="EMBL/GenBank/DDBJ databases">
        <title>Large-scale comparative analyses of tick genomes elucidate their genetic diversity and vector capacities.</title>
        <authorList>
            <person name="Jia N."/>
            <person name="Wang J."/>
            <person name="Shi W."/>
            <person name="Du L."/>
            <person name="Sun Y."/>
            <person name="Zhan W."/>
            <person name="Jiang J."/>
            <person name="Wang Q."/>
            <person name="Zhang B."/>
            <person name="Ji P."/>
            <person name="Sakyi L.B."/>
            <person name="Cui X."/>
            <person name="Yuan T."/>
            <person name="Jiang B."/>
            <person name="Yang W."/>
            <person name="Lam T.T.-Y."/>
            <person name="Chang Q."/>
            <person name="Ding S."/>
            <person name="Wang X."/>
            <person name="Zhu J."/>
            <person name="Ruan X."/>
            <person name="Zhao L."/>
            <person name="Wei J."/>
            <person name="Que T."/>
            <person name="Du C."/>
            <person name="Cheng J."/>
            <person name="Dai P."/>
            <person name="Han X."/>
            <person name="Huang E."/>
            <person name="Gao Y."/>
            <person name="Liu J."/>
            <person name="Shao H."/>
            <person name="Ye R."/>
            <person name="Li L."/>
            <person name="Wei W."/>
            <person name="Wang X."/>
            <person name="Wang C."/>
            <person name="Yang T."/>
            <person name="Huo Q."/>
            <person name="Li W."/>
            <person name="Guo W."/>
            <person name="Chen H."/>
            <person name="Zhou L."/>
            <person name="Ni X."/>
            <person name="Tian J."/>
            <person name="Zhou Y."/>
            <person name="Sheng Y."/>
            <person name="Liu T."/>
            <person name="Pan Y."/>
            <person name="Xia L."/>
            <person name="Li J."/>
            <person name="Zhao F."/>
            <person name="Cao W."/>
        </authorList>
    </citation>
    <scope>NUCLEOTIDE SEQUENCE</scope>
    <source>
        <strain evidence="1">Hyas-2018</strain>
    </source>
</reference>
<protein>
    <submittedName>
        <fullName evidence="1">Uncharacterized protein</fullName>
    </submittedName>
</protein>
<sequence length="94" mass="10652">MWKTKEDGEMDANIRNGIKKAWVFLYSTNEERPKFLGTNNTFNEIVKAHQSAPAARPSSSKAGWCILEFLGCEPPMVADKKIQTPLQLREQITV</sequence>
<keyword evidence="2" id="KW-1185">Reference proteome</keyword>
<dbReference type="EMBL" id="CM023486">
    <property type="protein sequence ID" value="KAH6928320.1"/>
    <property type="molecule type" value="Genomic_DNA"/>
</dbReference>
<proteinExistence type="predicted"/>
<organism evidence="1 2">
    <name type="scientific">Hyalomma asiaticum</name>
    <name type="common">Tick</name>
    <dbReference type="NCBI Taxonomy" id="266040"/>
    <lineage>
        <taxon>Eukaryota</taxon>
        <taxon>Metazoa</taxon>
        <taxon>Ecdysozoa</taxon>
        <taxon>Arthropoda</taxon>
        <taxon>Chelicerata</taxon>
        <taxon>Arachnida</taxon>
        <taxon>Acari</taxon>
        <taxon>Parasitiformes</taxon>
        <taxon>Ixodida</taxon>
        <taxon>Ixodoidea</taxon>
        <taxon>Ixodidae</taxon>
        <taxon>Hyalomminae</taxon>
        <taxon>Hyalomma</taxon>
    </lineage>
</organism>